<proteinExistence type="predicted"/>
<reference evidence="2" key="1">
    <citation type="journal article" date="2020" name="Nature">
        <title>Giant virus diversity and host interactions through global metagenomics.</title>
        <authorList>
            <person name="Schulz F."/>
            <person name="Roux S."/>
            <person name="Paez-Espino D."/>
            <person name="Jungbluth S."/>
            <person name="Walsh D.A."/>
            <person name="Denef V.J."/>
            <person name="McMahon K.D."/>
            <person name="Konstantinidis K.T."/>
            <person name="Eloe-Fadrosh E.A."/>
            <person name="Kyrpides N.C."/>
            <person name="Woyke T."/>
        </authorList>
    </citation>
    <scope>NUCLEOTIDE SEQUENCE</scope>
    <source>
        <strain evidence="2">GVMAG-M-3300023184-24</strain>
    </source>
</reference>
<organism evidence="2">
    <name type="scientific">viral metagenome</name>
    <dbReference type="NCBI Taxonomy" id="1070528"/>
    <lineage>
        <taxon>unclassified sequences</taxon>
        <taxon>metagenomes</taxon>
        <taxon>organismal metagenomes</taxon>
    </lineage>
</organism>
<protein>
    <submittedName>
        <fullName evidence="2">Uncharacterized protein</fullName>
    </submittedName>
</protein>
<accession>A0A6C0I5Z7</accession>
<sequence>MSITLDLNNKVFSFPSNLFTEENFPSGKLSTNEKNSYWNPNTRYTIPNILSSIQNNDEKSSDINIRYISLKGTQPNYFIKNKLIDMSKNFYDMSMKSFLNMLVFEGNNTFAIFVYYKNAFQHPVLKIIGTGDTLIDTFMSVNTSNKNYIDAITMENNIVYYQSIKSPDKPGNNNDDKKDCSKCPDCPACNSCCPSSPGCPAHSCQQCPDTKPYIYGLISCIIIIVMMFSYYLYSMLKQNKNIMEFKKLT</sequence>
<name>A0A6C0I5Z7_9ZZZZ</name>
<dbReference type="EMBL" id="MN740111">
    <property type="protein sequence ID" value="QHT88219.1"/>
    <property type="molecule type" value="Genomic_DNA"/>
</dbReference>
<keyword evidence="1" id="KW-1133">Transmembrane helix</keyword>
<evidence type="ECO:0000256" key="1">
    <source>
        <dbReference type="SAM" id="Phobius"/>
    </source>
</evidence>
<dbReference type="AlphaFoldDB" id="A0A6C0I5Z7"/>
<evidence type="ECO:0000313" key="2">
    <source>
        <dbReference type="EMBL" id="QHT88219.1"/>
    </source>
</evidence>
<keyword evidence="1" id="KW-0812">Transmembrane</keyword>
<keyword evidence="1" id="KW-0472">Membrane</keyword>
<feature type="transmembrane region" description="Helical" evidence="1">
    <location>
        <begin position="213"/>
        <end position="233"/>
    </location>
</feature>